<dbReference type="Proteomes" id="UP001049176">
    <property type="component" value="Chromosome 1"/>
</dbReference>
<proteinExistence type="predicted"/>
<gene>
    <name evidence="1" type="ORF">E1B28_001669</name>
</gene>
<dbReference type="RefSeq" id="XP_043016335.1">
    <property type="nucleotide sequence ID" value="XM_043147622.1"/>
</dbReference>
<keyword evidence="2" id="KW-1185">Reference proteome</keyword>
<evidence type="ECO:0000313" key="2">
    <source>
        <dbReference type="Proteomes" id="UP001049176"/>
    </source>
</evidence>
<dbReference type="GeneID" id="66070745"/>
<accession>A0A9P7V3X0</accession>
<organism evidence="1 2">
    <name type="scientific">Marasmius oreades</name>
    <name type="common">fairy-ring Marasmius</name>
    <dbReference type="NCBI Taxonomy" id="181124"/>
    <lineage>
        <taxon>Eukaryota</taxon>
        <taxon>Fungi</taxon>
        <taxon>Dikarya</taxon>
        <taxon>Basidiomycota</taxon>
        <taxon>Agaricomycotina</taxon>
        <taxon>Agaricomycetes</taxon>
        <taxon>Agaricomycetidae</taxon>
        <taxon>Agaricales</taxon>
        <taxon>Marasmiineae</taxon>
        <taxon>Marasmiaceae</taxon>
        <taxon>Marasmius</taxon>
    </lineage>
</organism>
<name>A0A9P7V3X0_9AGAR</name>
<evidence type="ECO:0000313" key="1">
    <source>
        <dbReference type="EMBL" id="KAG7099865.1"/>
    </source>
</evidence>
<comment type="caution">
    <text evidence="1">The sequence shown here is derived from an EMBL/GenBank/DDBJ whole genome shotgun (WGS) entry which is preliminary data.</text>
</comment>
<reference evidence="1" key="1">
    <citation type="journal article" date="2021" name="Genome Biol. Evol.">
        <title>The assembled and annotated genome of the fairy-ring fungus Marasmius oreades.</title>
        <authorList>
            <person name="Hiltunen M."/>
            <person name="Ament-Velasquez S.L."/>
            <person name="Johannesson H."/>
        </authorList>
    </citation>
    <scope>NUCLEOTIDE SEQUENCE</scope>
    <source>
        <strain evidence="1">03SP1</strain>
    </source>
</reference>
<dbReference type="KEGG" id="more:E1B28_001669"/>
<protein>
    <submittedName>
        <fullName evidence="1">Uncharacterized protein</fullName>
    </submittedName>
</protein>
<sequence length="131" mass="14826">MDRTLLWLFSVHPTRPLSVISSSARSRSAFGSLLGHHSDCSCLGQGRVNKKQGRFSRTSELLTFSNVSRLPSIENTCIDERKLKAQLYVLDTLRSKSKEIMPRGQCTPSEVSCGWRTLLTYRGELWSVHLQ</sequence>
<dbReference type="AlphaFoldDB" id="A0A9P7V3X0"/>
<dbReference type="EMBL" id="CM032181">
    <property type="protein sequence ID" value="KAG7099865.1"/>
    <property type="molecule type" value="Genomic_DNA"/>
</dbReference>